<feature type="transmembrane region" description="Helical" evidence="9">
    <location>
        <begin position="217"/>
        <end position="235"/>
    </location>
</feature>
<name>A0A1X0RAZ9_RHIZD</name>
<proteinExistence type="predicted"/>
<feature type="transmembrane region" description="Helical" evidence="9">
    <location>
        <begin position="678"/>
        <end position="698"/>
    </location>
</feature>
<keyword evidence="7 9" id="KW-0472">Membrane</keyword>
<evidence type="ECO:0000256" key="5">
    <source>
        <dbReference type="ARBA" id="ARBA00022692"/>
    </source>
</evidence>
<dbReference type="AlphaFoldDB" id="A0A1X0RAZ9"/>
<comment type="subcellular location">
    <subcellularLocation>
        <location evidence="1">Cell inner membrane</location>
        <topology evidence="1">Multi-pass membrane protein</topology>
    </subcellularLocation>
</comment>
<evidence type="ECO:0000256" key="6">
    <source>
        <dbReference type="ARBA" id="ARBA00022989"/>
    </source>
</evidence>
<feature type="region of interest" description="Disordered" evidence="8">
    <location>
        <begin position="421"/>
        <end position="441"/>
    </location>
</feature>
<feature type="region of interest" description="Disordered" evidence="8">
    <location>
        <begin position="564"/>
        <end position="623"/>
    </location>
</feature>
<gene>
    <name evidence="10" type="ORF">BCV72DRAFT_223741</name>
</gene>
<dbReference type="GO" id="GO:0003333">
    <property type="term" value="P:amino acid transmembrane transport"/>
    <property type="evidence" value="ECO:0007669"/>
    <property type="project" value="InterPro"/>
</dbReference>
<evidence type="ECO:0000256" key="2">
    <source>
        <dbReference type="ARBA" id="ARBA00022448"/>
    </source>
</evidence>
<keyword evidence="4" id="KW-0997">Cell inner membrane</keyword>
<feature type="transmembrane region" description="Helical" evidence="9">
    <location>
        <begin position="183"/>
        <end position="205"/>
    </location>
</feature>
<feature type="compositionally biased region" description="Low complexity" evidence="8">
    <location>
        <begin position="573"/>
        <end position="590"/>
    </location>
</feature>
<evidence type="ECO:0000313" key="10">
    <source>
        <dbReference type="EMBL" id="ORE09227.1"/>
    </source>
</evidence>
<feature type="transmembrane region" description="Helical" evidence="9">
    <location>
        <begin position="95"/>
        <end position="113"/>
    </location>
</feature>
<feature type="transmembrane region" description="Helical" evidence="9">
    <location>
        <begin position="157"/>
        <end position="177"/>
    </location>
</feature>
<dbReference type="Proteomes" id="UP000242414">
    <property type="component" value="Unassembled WGS sequence"/>
</dbReference>
<evidence type="ECO:0000256" key="4">
    <source>
        <dbReference type="ARBA" id="ARBA00022519"/>
    </source>
</evidence>
<dbReference type="PANTHER" id="PTHR16189:SF3">
    <property type="entry name" value="AMINO ACID TRANSPORTER TRANSMEMBRANE DOMAIN-CONTAINING PROTEIN"/>
    <property type="match status" value="1"/>
</dbReference>
<keyword evidence="3" id="KW-1003">Cell membrane</keyword>
<dbReference type="EMBL" id="KV921878">
    <property type="protein sequence ID" value="ORE09227.1"/>
    <property type="molecule type" value="Genomic_DNA"/>
</dbReference>
<dbReference type="PANTHER" id="PTHR16189">
    <property type="entry name" value="TRANSMEMBRANE PROTEIN 104-RELATED"/>
    <property type="match status" value="1"/>
</dbReference>
<dbReference type="Pfam" id="PF03222">
    <property type="entry name" value="Trp_Tyr_perm"/>
    <property type="match status" value="1"/>
</dbReference>
<keyword evidence="6 9" id="KW-1133">Transmembrane helix</keyword>
<feature type="transmembrane region" description="Helical" evidence="9">
    <location>
        <begin position="380"/>
        <end position="398"/>
    </location>
</feature>
<feature type="compositionally biased region" description="Polar residues" evidence="8">
    <location>
        <begin position="501"/>
        <end position="519"/>
    </location>
</feature>
<protein>
    <submittedName>
        <fullName evidence="10">Uncharacterized protein</fullName>
    </submittedName>
</protein>
<feature type="transmembrane region" description="Helical" evidence="9">
    <location>
        <begin position="255"/>
        <end position="273"/>
    </location>
</feature>
<keyword evidence="2" id="KW-0813">Transport</keyword>
<evidence type="ECO:0000256" key="7">
    <source>
        <dbReference type="ARBA" id="ARBA00023136"/>
    </source>
</evidence>
<feature type="transmembrane region" description="Helical" evidence="9">
    <location>
        <begin position="36"/>
        <end position="59"/>
    </location>
</feature>
<organism evidence="10">
    <name type="scientific">Rhizopus microsporus var. microsporus</name>
    <dbReference type="NCBI Taxonomy" id="86635"/>
    <lineage>
        <taxon>Eukaryota</taxon>
        <taxon>Fungi</taxon>
        <taxon>Fungi incertae sedis</taxon>
        <taxon>Mucoromycota</taxon>
        <taxon>Mucoromycotina</taxon>
        <taxon>Mucoromycetes</taxon>
        <taxon>Mucorales</taxon>
        <taxon>Mucorineae</taxon>
        <taxon>Rhizopodaceae</taxon>
        <taxon>Rhizopus</taxon>
    </lineage>
</organism>
<evidence type="ECO:0000256" key="8">
    <source>
        <dbReference type="SAM" id="MobiDB-lite"/>
    </source>
</evidence>
<evidence type="ECO:0000256" key="9">
    <source>
        <dbReference type="SAM" id="Phobius"/>
    </source>
</evidence>
<feature type="transmembrane region" description="Helical" evidence="9">
    <location>
        <begin position="349"/>
        <end position="368"/>
    </location>
</feature>
<reference evidence="10" key="1">
    <citation type="journal article" date="2016" name="Proc. Natl. Acad. Sci. U.S.A.">
        <title>Lipid metabolic changes in an early divergent fungus govern the establishment of a mutualistic symbiosis with endobacteria.</title>
        <authorList>
            <person name="Lastovetsky O.A."/>
            <person name="Gaspar M.L."/>
            <person name="Mondo S.J."/>
            <person name="LaButti K.M."/>
            <person name="Sandor L."/>
            <person name="Grigoriev I.V."/>
            <person name="Henry S.A."/>
            <person name="Pawlowska T.E."/>
        </authorList>
    </citation>
    <scope>NUCLEOTIDE SEQUENCE [LARGE SCALE GENOMIC DNA]</scope>
    <source>
        <strain evidence="10">ATCC 52814</strain>
    </source>
</reference>
<dbReference type="VEuPathDB" id="FungiDB:BCV72DRAFT_223741"/>
<sequence>MSEVKGIGSFGSTALLVSSMTGPGLSTIPPLFQQSGWVAPVFIFIIIAILSGCSALFVCEALSNIKGNEKFQSKVELTTIAQVYLGKKYHYVFQVLLYLALQAVNVASIILAAQTFDSMFITIFKGTCGLGVSPGGWFCVSNATGAGGNSPFPSEDYYIFTFGFLLTAVLVIPLGFFSLVENIAIQMTSFIVLTAIIIQWCVAFCQEGLKPELLPASGGNSTMVLGIVIFNYSYITTIPSWVNSLKPNVNIHRCMWISIVISTIFYLVLGKIYKPFQTPYQPSFLGVLGAMAYQMTASSDILSILSQNGSTASLVTAYLFPVSALVTSIPVFTIVIRSNLLRGQICSRSWAIFWSNFLPWVVCIPLQTKDYIGTIQNWSSLFFQSTVNFILPFILYFVSRKYEAAVEPVVPDIDVRDLKSTSPIPPHLKSPSSAIKHPDDNDVRMYNPEDNYSISIRRSSIKHSRASHVENSVIVYSPNMDKSMVPAIIYSDIASIDDQKGSNILNSPGSKPITHSPNSHLKPLYPSQPLSTPSSNTVISQSGAINGLGISHPTYENDRLTKNIKEPNPQLAKSTLSPTSTSKSPPYMSPKYKHKDGASPNIDKLTVPTTPELSHASAPGSPSIMSLRRSSMLASALSFRSSVVAPEGAAVIHAEKKEGGENNNRFIAFKTTRWFNPFYLAIIVCTALTIAIVFMIIYDLVMLGRGDDVFG</sequence>
<dbReference type="InterPro" id="IPR018227">
    <property type="entry name" value="Amino_acid_transport_2"/>
</dbReference>
<dbReference type="GO" id="GO:0005886">
    <property type="term" value="C:plasma membrane"/>
    <property type="evidence" value="ECO:0007669"/>
    <property type="project" value="UniProtKB-SubCell"/>
</dbReference>
<feature type="region of interest" description="Disordered" evidence="8">
    <location>
        <begin position="501"/>
        <end position="537"/>
    </location>
</feature>
<keyword evidence="5 9" id="KW-0812">Transmembrane</keyword>
<dbReference type="OrthoDB" id="294541at2759"/>
<feature type="transmembrane region" description="Helical" evidence="9">
    <location>
        <begin position="317"/>
        <end position="337"/>
    </location>
</feature>
<evidence type="ECO:0000256" key="1">
    <source>
        <dbReference type="ARBA" id="ARBA00004429"/>
    </source>
</evidence>
<evidence type="ECO:0000256" key="3">
    <source>
        <dbReference type="ARBA" id="ARBA00022475"/>
    </source>
</evidence>
<accession>A0A1X0RAZ9</accession>
<feature type="compositionally biased region" description="Polar residues" evidence="8">
    <location>
        <begin position="528"/>
        <end position="537"/>
    </location>
</feature>